<dbReference type="Proteomes" id="UP001318321">
    <property type="component" value="Unassembled WGS sequence"/>
</dbReference>
<gene>
    <name evidence="1" type="primary">phnH</name>
    <name evidence="1" type="ORF">HBJ55_16175</name>
</gene>
<dbReference type="Pfam" id="PF05845">
    <property type="entry name" value="PhnH"/>
    <property type="match status" value="1"/>
</dbReference>
<dbReference type="InterPro" id="IPR038058">
    <property type="entry name" value="PhnH-like_sp"/>
</dbReference>
<dbReference type="GO" id="GO:0016829">
    <property type="term" value="F:lyase activity"/>
    <property type="evidence" value="ECO:0007669"/>
    <property type="project" value="UniProtKB-KW"/>
</dbReference>
<dbReference type="Gene3D" id="3.40.50.11310">
    <property type="entry name" value="Bacterial phosphonate metabolism protein PhnH"/>
    <property type="match status" value="1"/>
</dbReference>
<dbReference type="NCBIfam" id="TIGR03292">
    <property type="entry name" value="PhnH_redo"/>
    <property type="match status" value="1"/>
</dbReference>
<dbReference type="SUPFAM" id="SSF159709">
    <property type="entry name" value="PhnH-like"/>
    <property type="match status" value="1"/>
</dbReference>
<organism evidence="1 2">
    <name type="scientific">Billgrantia bachuensis</name>
    <dbReference type="NCBI Taxonomy" id="2717286"/>
    <lineage>
        <taxon>Bacteria</taxon>
        <taxon>Pseudomonadati</taxon>
        <taxon>Pseudomonadota</taxon>
        <taxon>Gammaproteobacteria</taxon>
        <taxon>Oceanospirillales</taxon>
        <taxon>Halomonadaceae</taxon>
        <taxon>Billgrantia</taxon>
    </lineage>
</organism>
<name>A0ABX0PU71_9GAMM</name>
<proteinExistence type="predicted"/>
<dbReference type="InterPro" id="IPR008772">
    <property type="entry name" value="Phosphonate_metab_PhnH"/>
</dbReference>
<reference evidence="1 2" key="1">
    <citation type="submission" date="2020-03" db="EMBL/GenBank/DDBJ databases">
        <title>Identification of Halomonas strains.</title>
        <authorList>
            <person name="Xiao Z."/>
            <person name="Dong F."/>
            <person name="Wang Z."/>
            <person name="Zhao J.-Y."/>
        </authorList>
    </citation>
    <scope>NUCLEOTIDE SEQUENCE [LARGE SCALE GENOMIC DNA]</scope>
    <source>
        <strain evidence="1 2">DX6</strain>
    </source>
</reference>
<dbReference type="PIRSF" id="PIRSF020680">
    <property type="entry name" value="PhnH"/>
    <property type="match status" value="1"/>
</dbReference>
<comment type="caution">
    <text evidence="1">The sequence shown here is derived from an EMBL/GenBank/DDBJ whole genome shotgun (WGS) entry which is preliminary data.</text>
</comment>
<accession>A0ABX0PU71</accession>
<keyword evidence="1" id="KW-0456">Lyase</keyword>
<keyword evidence="2" id="KW-1185">Reference proteome</keyword>
<dbReference type="RefSeq" id="WP_167117232.1">
    <property type="nucleotide sequence ID" value="NZ_JAAQTO010000045.1"/>
</dbReference>
<evidence type="ECO:0000313" key="1">
    <source>
        <dbReference type="EMBL" id="NIC06967.1"/>
    </source>
</evidence>
<evidence type="ECO:0000313" key="2">
    <source>
        <dbReference type="Proteomes" id="UP001318321"/>
    </source>
</evidence>
<sequence>MLWPTLNDPVHDSQRLFRQLLSAMSEPGTLHTLEVSSPPGDDIGPALWGVLLTLCDLDTRVWLAPGLDTPELCEALAFHTGCRLSDDPAEADFALVTPGVLAEPIAFALGSDEYPDRSTTLLVALDTLEPTGEWRLTGPGIALRRQLGLDAAAAPLMARLAANRESFPCGLDAILTCGARLAALPRSTRIEEVA</sequence>
<protein>
    <submittedName>
        <fullName evidence="1">Phosphonate C-P lyase system protein PhnH</fullName>
    </submittedName>
</protein>
<dbReference type="EMBL" id="JAAQTO010000045">
    <property type="protein sequence ID" value="NIC06967.1"/>
    <property type="molecule type" value="Genomic_DNA"/>
</dbReference>